<name>A0AAD7SC43_9TELE</name>
<dbReference type="Proteomes" id="UP001221898">
    <property type="component" value="Unassembled WGS sequence"/>
</dbReference>
<dbReference type="EMBL" id="JAINUG010000089">
    <property type="protein sequence ID" value="KAJ8398631.1"/>
    <property type="molecule type" value="Genomic_DNA"/>
</dbReference>
<evidence type="ECO:0000256" key="1">
    <source>
        <dbReference type="SAM" id="MobiDB-lite"/>
    </source>
</evidence>
<reference evidence="2" key="1">
    <citation type="journal article" date="2023" name="Science">
        <title>Genome structures resolve the early diversification of teleost fishes.</title>
        <authorList>
            <person name="Parey E."/>
            <person name="Louis A."/>
            <person name="Montfort J."/>
            <person name="Bouchez O."/>
            <person name="Roques C."/>
            <person name="Iampietro C."/>
            <person name="Lluch J."/>
            <person name="Castinel A."/>
            <person name="Donnadieu C."/>
            <person name="Desvignes T."/>
            <person name="Floi Bucao C."/>
            <person name="Jouanno E."/>
            <person name="Wen M."/>
            <person name="Mejri S."/>
            <person name="Dirks R."/>
            <person name="Jansen H."/>
            <person name="Henkel C."/>
            <person name="Chen W.J."/>
            <person name="Zahm M."/>
            <person name="Cabau C."/>
            <person name="Klopp C."/>
            <person name="Thompson A.W."/>
            <person name="Robinson-Rechavi M."/>
            <person name="Braasch I."/>
            <person name="Lecointre G."/>
            <person name="Bobe J."/>
            <person name="Postlethwait J.H."/>
            <person name="Berthelot C."/>
            <person name="Roest Crollius H."/>
            <person name="Guiguen Y."/>
        </authorList>
    </citation>
    <scope>NUCLEOTIDE SEQUENCE</scope>
    <source>
        <strain evidence="2">NC1722</strain>
    </source>
</reference>
<dbReference type="AlphaFoldDB" id="A0AAD7SC43"/>
<organism evidence="2 3">
    <name type="scientific">Aldrovandia affinis</name>
    <dbReference type="NCBI Taxonomy" id="143900"/>
    <lineage>
        <taxon>Eukaryota</taxon>
        <taxon>Metazoa</taxon>
        <taxon>Chordata</taxon>
        <taxon>Craniata</taxon>
        <taxon>Vertebrata</taxon>
        <taxon>Euteleostomi</taxon>
        <taxon>Actinopterygii</taxon>
        <taxon>Neopterygii</taxon>
        <taxon>Teleostei</taxon>
        <taxon>Notacanthiformes</taxon>
        <taxon>Halosauridae</taxon>
        <taxon>Aldrovandia</taxon>
    </lineage>
</organism>
<protein>
    <submittedName>
        <fullName evidence="2">Uncharacterized protein</fullName>
    </submittedName>
</protein>
<gene>
    <name evidence="2" type="ORF">AAFF_G00421590</name>
</gene>
<proteinExistence type="predicted"/>
<comment type="caution">
    <text evidence="2">The sequence shown here is derived from an EMBL/GenBank/DDBJ whole genome shotgun (WGS) entry which is preliminary data.</text>
</comment>
<accession>A0AAD7SC43</accession>
<evidence type="ECO:0000313" key="2">
    <source>
        <dbReference type="EMBL" id="KAJ8398631.1"/>
    </source>
</evidence>
<sequence>MELGASPDDILDIPPPDPGRGFGFGLVQPYTIRTPSSPVTKLSAHRSSSGAEGGAAAIVTEMDAEFTGKRSGRLTELLHTDNLGPVPCSLPRHFKHLPASYSSPSPCRHAECGRLQRGANYRTEASASLFPAPASQES</sequence>
<feature type="region of interest" description="Disordered" evidence="1">
    <location>
        <begin position="1"/>
        <end position="25"/>
    </location>
</feature>
<evidence type="ECO:0000313" key="3">
    <source>
        <dbReference type="Proteomes" id="UP001221898"/>
    </source>
</evidence>
<keyword evidence="3" id="KW-1185">Reference proteome</keyword>